<evidence type="ECO:0000313" key="3">
    <source>
        <dbReference type="Proteomes" id="UP000815677"/>
    </source>
</evidence>
<feature type="compositionally biased region" description="Low complexity" evidence="1">
    <location>
        <begin position="24"/>
        <end position="35"/>
    </location>
</feature>
<evidence type="ECO:0000313" key="2">
    <source>
        <dbReference type="EMBL" id="GAT45729.1"/>
    </source>
</evidence>
<gene>
    <name evidence="2" type="ORF">MCHLO_03292</name>
</gene>
<reference evidence="2" key="1">
    <citation type="submission" date="2014-09" db="EMBL/GenBank/DDBJ databases">
        <title>Genome sequence of the luminous mushroom Mycena chlorophos for searching fungal bioluminescence genes.</title>
        <authorList>
            <person name="Tanaka Y."/>
            <person name="Kasuga D."/>
            <person name="Oba Y."/>
            <person name="Hase S."/>
            <person name="Sato K."/>
            <person name="Oba Y."/>
            <person name="Sakakibara Y."/>
        </authorList>
    </citation>
    <scope>NUCLEOTIDE SEQUENCE</scope>
</reference>
<proteinExistence type="predicted"/>
<dbReference type="EMBL" id="DF841693">
    <property type="protein sequence ID" value="GAT45729.1"/>
    <property type="molecule type" value="Genomic_DNA"/>
</dbReference>
<feature type="compositionally biased region" description="Pro residues" evidence="1">
    <location>
        <begin position="8"/>
        <end position="18"/>
    </location>
</feature>
<organism evidence="2 3">
    <name type="scientific">Mycena chlorophos</name>
    <name type="common">Agaric fungus</name>
    <name type="synonym">Agaricus chlorophos</name>
    <dbReference type="NCBI Taxonomy" id="658473"/>
    <lineage>
        <taxon>Eukaryota</taxon>
        <taxon>Fungi</taxon>
        <taxon>Dikarya</taxon>
        <taxon>Basidiomycota</taxon>
        <taxon>Agaricomycotina</taxon>
        <taxon>Agaricomycetes</taxon>
        <taxon>Agaricomycetidae</taxon>
        <taxon>Agaricales</taxon>
        <taxon>Marasmiineae</taxon>
        <taxon>Mycenaceae</taxon>
        <taxon>Mycena</taxon>
    </lineage>
</organism>
<sequence>MILDDPKPLPPPPPPFEEPPAYESTISGPSSSARSSSKHAGLPTSPLHLPTNPTSSSSKWYNLAFPSSTTRHVRETVLGLIKDVLKLPAAEHNAVALHILKSCAEACSANGLSISKVLQEPSIEGHTPLYWAVVKRSPQSSSSEDADSLDLLATLLSLSVPLSPATISDVRMACLLVADQALFQRLRNTPEFAPLSAIDALLLDAASLPDEILVDERQAEGPGAGSFALDFTIMHFQKRMRISGGVRLEFIARSRLWQLSFGVAKEARPMIAKGAWFLSLGLLEECPMTWVDARLVVPAAVDQREDKEETEGSSFTTGKGKQRSLPTLSLRVRSNYQLRPKSPFADVLVSLAGNEADGGLGELEHAGSPYIAVDESFSGRLEARLGPPEGGQCIIC</sequence>
<protein>
    <submittedName>
        <fullName evidence="2">Uncharacterized protein</fullName>
    </submittedName>
</protein>
<dbReference type="Proteomes" id="UP000815677">
    <property type="component" value="Unassembled WGS sequence"/>
</dbReference>
<accession>A0ABQ0L5P7</accession>
<feature type="region of interest" description="Disordered" evidence="1">
    <location>
        <begin position="1"/>
        <end position="56"/>
    </location>
</feature>
<evidence type="ECO:0000256" key="1">
    <source>
        <dbReference type="SAM" id="MobiDB-lite"/>
    </source>
</evidence>
<keyword evidence="3" id="KW-1185">Reference proteome</keyword>
<name>A0ABQ0L5P7_MYCCL</name>